<dbReference type="EMBL" id="JAUSUA010000005">
    <property type="protein sequence ID" value="MDQ0208442.1"/>
    <property type="molecule type" value="Genomic_DNA"/>
</dbReference>
<gene>
    <name evidence="2" type="ORF">J2S05_003253</name>
</gene>
<feature type="compositionally biased region" description="Basic residues" evidence="1">
    <location>
        <begin position="1"/>
        <end position="12"/>
    </location>
</feature>
<reference evidence="2 3" key="1">
    <citation type="submission" date="2023-07" db="EMBL/GenBank/DDBJ databases">
        <title>Genomic Encyclopedia of Type Strains, Phase IV (KMG-IV): sequencing the most valuable type-strain genomes for metagenomic binning, comparative biology and taxonomic classification.</title>
        <authorList>
            <person name="Goeker M."/>
        </authorList>
    </citation>
    <scope>NUCLEOTIDE SEQUENCE [LARGE SCALE GENOMIC DNA]</scope>
    <source>
        <strain evidence="2 3">DSM 19154</strain>
    </source>
</reference>
<evidence type="ECO:0000256" key="1">
    <source>
        <dbReference type="SAM" id="MobiDB-lite"/>
    </source>
</evidence>
<comment type="caution">
    <text evidence="2">The sequence shown here is derived from an EMBL/GenBank/DDBJ whole genome shotgun (WGS) entry which is preliminary data.</text>
</comment>
<dbReference type="RefSeq" id="WP_306984492.1">
    <property type="nucleotide sequence ID" value="NZ_JAUSUA010000005.1"/>
</dbReference>
<feature type="compositionally biased region" description="Basic and acidic residues" evidence="1">
    <location>
        <begin position="13"/>
        <end position="22"/>
    </location>
</feature>
<evidence type="ECO:0000313" key="3">
    <source>
        <dbReference type="Proteomes" id="UP001225034"/>
    </source>
</evidence>
<organism evidence="2 3">
    <name type="scientific">Alkalicoccobacillus murimartini</name>
    <dbReference type="NCBI Taxonomy" id="171685"/>
    <lineage>
        <taxon>Bacteria</taxon>
        <taxon>Bacillati</taxon>
        <taxon>Bacillota</taxon>
        <taxon>Bacilli</taxon>
        <taxon>Bacillales</taxon>
        <taxon>Bacillaceae</taxon>
        <taxon>Alkalicoccobacillus</taxon>
    </lineage>
</organism>
<evidence type="ECO:0000313" key="2">
    <source>
        <dbReference type="EMBL" id="MDQ0208442.1"/>
    </source>
</evidence>
<name>A0ABT9YKP6_9BACI</name>
<dbReference type="Proteomes" id="UP001225034">
    <property type="component" value="Unassembled WGS sequence"/>
</dbReference>
<feature type="region of interest" description="Disordered" evidence="1">
    <location>
        <begin position="1"/>
        <end position="34"/>
    </location>
</feature>
<protein>
    <submittedName>
        <fullName evidence="2">Uncharacterized protein</fullName>
    </submittedName>
</protein>
<keyword evidence="3" id="KW-1185">Reference proteome</keyword>
<sequence>MARSKASKHRQKLEREGRRNPENNRSPYAFADLTTRRTKTKKDYVYKRKPKNHLFPSGDNDSFYMGMIKKVLIS</sequence>
<proteinExistence type="predicted"/>
<accession>A0ABT9YKP6</accession>